<accession>A0ABQ3ZP16</accession>
<keyword evidence="3" id="KW-1185">Reference proteome</keyword>
<dbReference type="PROSITE" id="PS51257">
    <property type="entry name" value="PROKAR_LIPOPROTEIN"/>
    <property type="match status" value="1"/>
</dbReference>
<protein>
    <recommendedName>
        <fullName evidence="4">Lipoprotein with Yx(FWY)xxD motif</fullName>
    </recommendedName>
</protein>
<dbReference type="EMBL" id="BOMN01000040">
    <property type="protein sequence ID" value="GIE20325.1"/>
    <property type="molecule type" value="Genomic_DNA"/>
</dbReference>
<sequence>MNTNRLVVAAAALCSAALLSACGLTGNDPAPVQQPVQVPAQDTAAAPAPTTPAAAAPTAVIPNLNPTGGYWPAKVVSYQNPQLGEVVVDGDGYTLYRFDDDNAKPSKSACYDDCAKKWPPVLTKDTIQFVGINGSYLGGFARPDGTTQVTISGWPVYRFAGDLKPGDTNGEGIGNTWFAVNPVGQKAGKS</sequence>
<reference evidence="2 3" key="1">
    <citation type="submission" date="2021-01" db="EMBL/GenBank/DDBJ databases">
        <title>Whole genome shotgun sequence of Actinoplanes humidus NBRC 14915.</title>
        <authorList>
            <person name="Komaki H."/>
            <person name="Tamura T."/>
        </authorList>
    </citation>
    <scope>NUCLEOTIDE SEQUENCE [LARGE SCALE GENOMIC DNA]</scope>
    <source>
        <strain evidence="2 3">NBRC 14915</strain>
    </source>
</reference>
<dbReference type="Pfam" id="PF03640">
    <property type="entry name" value="Lipoprotein_15"/>
    <property type="match status" value="2"/>
</dbReference>
<feature type="signal peptide" evidence="1">
    <location>
        <begin position="1"/>
        <end position="21"/>
    </location>
</feature>
<evidence type="ECO:0000313" key="2">
    <source>
        <dbReference type="EMBL" id="GIE20325.1"/>
    </source>
</evidence>
<dbReference type="Proteomes" id="UP000603200">
    <property type="component" value="Unassembled WGS sequence"/>
</dbReference>
<name>A0ABQ3ZP16_9ACTN</name>
<dbReference type="InterPro" id="IPR005297">
    <property type="entry name" value="Lipoprotein_repeat"/>
</dbReference>
<dbReference type="PANTHER" id="PTHR39335">
    <property type="entry name" value="BLL4220 PROTEIN"/>
    <property type="match status" value="1"/>
</dbReference>
<dbReference type="RefSeq" id="WP_203837494.1">
    <property type="nucleotide sequence ID" value="NZ_BAAATV010000007.1"/>
</dbReference>
<evidence type="ECO:0000256" key="1">
    <source>
        <dbReference type="SAM" id="SignalP"/>
    </source>
</evidence>
<dbReference type="PANTHER" id="PTHR39335:SF1">
    <property type="entry name" value="BLL4220 PROTEIN"/>
    <property type="match status" value="1"/>
</dbReference>
<evidence type="ECO:0008006" key="4">
    <source>
        <dbReference type="Google" id="ProtNLM"/>
    </source>
</evidence>
<gene>
    <name evidence="2" type="ORF">Ahu01nite_034270</name>
</gene>
<keyword evidence="1" id="KW-0732">Signal</keyword>
<comment type="caution">
    <text evidence="2">The sequence shown here is derived from an EMBL/GenBank/DDBJ whole genome shotgun (WGS) entry which is preliminary data.</text>
</comment>
<proteinExistence type="predicted"/>
<feature type="chain" id="PRO_5046221950" description="Lipoprotein with Yx(FWY)xxD motif" evidence="1">
    <location>
        <begin position="22"/>
        <end position="190"/>
    </location>
</feature>
<evidence type="ECO:0000313" key="3">
    <source>
        <dbReference type="Proteomes" id="UP000603200"/>
    </source>
</evidence>
<organism evidence="2 3">
    <name type="scientific">Winogradskya humida</name>
    <dbReference type="NCBI Taxonomy" id="113566"/>
    <lineage>
        <taxon>Bacteria</taxon>
        <taxon>Bacillati</taxon>
        <taxon>Actinomycetota</taxon>
        <taxon>Actinomycetes</taxon>
        <taxon>Micromonosporales</taxon>
        <taxon>Micromonosporaceae</taxon>
        <taxon>Winogradskya</taxon>
    </lineage>
</organism>